<dbReference type="Proteomes" id="UP000197904">
    <property type="component" value="Unassembled WGS sequence"/>
</dbReference>
<comment type="caution">
    <text evidence="1">The sequence shown here is derived from an EMBL/GenBank/DDBJ whole genome shotgun (WGS) entry which is preliminary data.</text>
</comment>
<reference evidence="1 2" key="1">
    <citation type="submission" date="2017-06" db="EMBL/GenBank/DDBJ databases">
        <authorList>
            <person name="Kim H.J."/>
            <person name="Triplett B.A."/>
        </authorList>
    </citation>
    <scope>NUCLEOTIDE SEQUENCE [LARGE SCALE GENOMIC DNA]</scope>
    <source>
        <strain evidence="1 2">S18795</strain>
    </source>
</reference>
<evidence type="ECO:0000313" key="2">
    <source>
        <dbReference type="Proteomes" id="UP000197904"/>
    </source>
</evidence>
<sequence length="239" mass="26097">MTAGAAATASGVATSHHVDASLNYTPRPLKRGQRSRREVFVFQSPRNGRVVTVADASAFAYALLLEFDPTVRTYVERPRQLQVTSKSRIDLSFWSERNDGTERFDLIIPAARTLQSTTGSMALPGKQELIEIGTRNGVNLTLVTEHELTSQLSQIAVAYELLPLVWDSARISARAAIAEQVKELLKRAARLSLLSVAAALPYTSNQVRATVAWMVHQGVVHLIDHTPGASDAVLELVRG</sequence>
<dbReference type="RefSeq" id="WP_032966753.1">
    <property type="nucleotide sequence ID" value="NZ_NIXP01000076.1"/>
</dbReference>
<dbReference type="AlphaFoldDB" id="A0A246KYU8"/>
<evidence type="ECO:0000313" key="1">
    <source>
        <dbReference type="EMBL" id="OWR33579.1"/>
    </source>
</evidence>
<evidence type="ECO:0008006" key="3">
    <source>
        <dbReference type="Google" id="ProtNLM"/>
    </source>
</evidence>
<name>A0A246KYU8_9GAMM</name>
<dbReference type="EMBL" id="NIXP01000076">
    <property type="protein sequence ID" value="OWR33579.1"/>
    <property type="molecule type" value="Genomic_DNA"/>
</dbReference>
<proteinExistence type="predicted"/>
<accession>A0A246KYU8</accession>
<gene>
    <name evidence="1" type="ORF">CEE55_11025</name>
</gene>
<organism evidence="1 2">
    <name type="scientific">Stenotrophomonas pavanii</name>
    <dbReference type="NCBI Taxonomy" id="487698"/>
    <lineage>
        <taxon>Bacteria</taxon>
        <taxon>Pseudomonadati</taxon>
        <taxon>Pseudomonadota</taxon>
        <taxon>Gammaproteobacteria</taxon>
        <taxon>Lysobacterales</taxon>
        <taxon>Lysobacteraceae</taxon>
        <taxon>Stenotrophomonas</taxon>
    </lineage>
</organism>
<protein>
    <recommendedName>
        <fullName evidence="3">TnsA endonuclease N-terminal domain-containing protein</fullName>
    </recommendedName>
</protein>